<gene>
    <name evidence="2" type="ORF">STRUR_0163</name>
</gene>
<proteinExistence type="predicted"/>
<dbReference type="STRING" id="764291.STRUR_0163"/>
<name>G5KH70_9STRE</name>
<keyword evidence="1" id="KW-1133">Transmembrane helix</keyword>
<comment type="caution">
    <text evidence="2">The sequence shown here is derived from an EMBL/GenBank/DDBJ whole genome shotgun (WGS) entry which is preliminary data.</text>
</comment>
<sequence length="206" mass="23257">MRKFLQTTLYEISFYIEIFISMILILVLGFLSIRLIFEISTLTGPFKGEMGDYLQAFLNEALSIAIGVELVKMLSKHTSGTIIEVLLFAIARQLVISHGSAKDSLISVLALAVLFATRKYLFTNFDDSNNIIVRASQKVKIANLLARVNLKAQKGELLRDFMVRHLEEEEKSITIGSTIYFKDTALRIDSMKDGIITRVEIIKALY</sequence>
<dbReference type="EMBL" id="AEUZ02000001">
    <property type="protein sequence ID" value="EHJ56721.1"/>
    <property type="molecule type" value="Genomic_DNA"/>
</dbReference>
<reference evidence="2 3" key="1">
    <citation type="journal article" date="2014" name="Int. J. Syst. Evol. Microbiol.">
        <title>Phylogenomics and the dynamic genome evolution of the genus Streptococcus.</title>
        <authorList>
            <consortium name="The Broad Institute Genome Sequencing Platform"/>
            <person name="Richards V.P."/>
            <person name="Palmer S.R."/>
            <person name="Pavinski Bitar P.D."/>
            <person name="Qin X."/>
            <person name="Weinstock G.M."/>
            <person name="Highlander S.K."/>
            <person name="Town C.D."/>
            <person name="Burne R.A."/>
            <person name="Stanhope M.J."/>
        </authorList>
    </citation>
    <scope>NUCLEOTIDE SEQUENCE [LARGE SCALE GENOMIC DNA]</scope>
    <source>
        <strain evidence="2 3">2285-97</strain>
    </source>
</reference>
<dbReference type="AlphaFoldDB" id="G5KH70"/>
<organism evidence="2 3">
    <name type="scientific">Streptococcus urinalis 2285-97</name>
    <dbReference type="NCBI Taxonomy" id="764291"/>
    <lineage>
        <taxon>Bacteria</taxon>
        <taxon>Bacillati</taxon>
        <taxon>Bacillota</taxon>
        <taxon>Bacilli</taxon>
        <taxon>Lactobacillales</taxon>
        <taxon>Streptococcaceae</taxon>
        <taxon>Streptococcus</taxon>
    </lineage>
</organism>
<feature type="transmembrane region" description="Helical" evidence="1">
    <location>
        <begin position="12"/>
        <end position="33"/>
    </location>
</feature>
<evidence type="ECO:0000313" key="3">
    <source>
        <dbReference type="Proteomes" id="UP000005388"/>
    </source>
</evidence>
<dbReference type="eggNOG" id="ENOG5033080">
    <property type="taxonomic scope" value="Bacteria"/>
</dbReference>
<protein>
    <recommendedName>
        <fullName evidence="4">Transporter associated domain protein</fullName>
    </recommendedName>
</protein>
<accession>G5KH70</accession>
<dbReference type="RefSeq" id="WP_006739467.1">
    <property type="nucleotide sequence ID" value="NZ_AEUZ02000001.1"/>
</dbReference>
<keyword evidence="1" id="KW-0812">Transmembrane</keyword>
<dbReference type="Proteomes" id="UP000005388">
    <property type="component" value="Unassembled WGS sequence"/>
</dbReference>
<evidence type="ECO:0000256" key="1">
    <source>
        <dbReference type="SAM" id="Phobius"/>
    </source>
</evidence>
<evidence type="ECO:0000313" key="2">
    <source>
        <dbReference type="EMBL" id="EHJ56721.1"/>
    </source>
</evidence>
<keyword evidence="3" id="KW-1185">Reference proteome</keyword>
<keyword evidence="1" id="KW-0472">Membrane</keyword>
<evidence type="ECO:0008006" key="4">
    <source>
        <dbReference type="Google" id="ProtNLM"/>
    </source>
</evidence>